<dbReference type="EMBL" id="RBZU01000004">
    <property type="protein sequence ID" value="RKP55956.1"/>
    <property type="molecule type" value="Genomic_DNA"/>
</dbReference>
<organism evidence="2 3">
    <name type="scientific">Pararobbsia silviterrae</name>
    <dbReference type="NCBI Taxonomy" id="1792498"/>
    <lineage>
        <taxon>Bacteria</taxon>
        <taxon>Pseudomonadati</taxon>
        <taxon>Pseudomonadota</taxon>
        <taxon>Betaproteobacteria</taxon>
        <taxon>Burkholderiales</taxon>
        <taxon>Burkholderiaceae</taxon>
        <taxon>Pararobbsia</taxon>
    </lineage>
</organism>
<sequence>MDSKRIEALRAYLLVASLAALAINVVTLYAGWMLDVPDSVFCSTAFKLISLAAVGVVMIGVRLRCGVAFRSALGRGAVVETRSRSRMIVVDRRCPGRRLVCLYARLSGCQAVVRA</sequence>
<name>A0A494Y6K9_9BURK</name>
<keyword evidence="1" id="KW-1133">Transmembrane helix</keyword>
<dbReference type="AlphaFoldDB" id="A0A494Y6K9"/>
<dbReference type="OrthoDB" id="9007359at2"/>
<feature type="transmembrane region" description="Helical" evidence="1">
    <location>
        <begin position="12"/>
        <end position="32"/>
    </location>
</feature>
<keyword evidence="1" id="KW-0812">Transmembrane</keyword>
<dbReference type="Proteomes" id="UP000270342">
    <property type="component" value="Unassembled WGS sequence"/>
</dbReference>
<keyword evidence="1" id="KW-0472">Membrane</keyword>
<keyword evidence="3" id="KW-1185">Reference proteome</keyword>
<feature type="transmembrane region" description="Helical" evidence="1">
    <location>
        <begin position="44"/>
        <end position="63"/>
    </location>
</feature>
<evidence type="ECO:0000313" key="3">
    <source>
        <dbReference type="Proteomes" id="UP000270342"/>
    </source>
</evidence>
<gene>
    <name evidence="2" type="ORF">D7S86_12260</name>
</gene>
<proteinExistence type="predicted"/>
<comment type="caution">
    <text evidence="2">The sequence shown here is derived from an EMBL/GenBank/DDBJ whole genome shotgun (WGS) entry which is preliminary data.</text>
</comment>
<dbReference type="RefSeq" id="WP_121086762.1">
    <property type="nucleotide sequence ID" value="NZ_RBZU01000004.1"/>
</dbReference>
<accession>A0A494Y6K9</accession>
<protein>
    <submittedName>
        <fullName evidence="2">Uncharacterized protein</fullName>
    </submittedName>
</protein>
<reference evidence="2 3" key="1">
    <citation type="submission" date="2018-10" db="EMBL/GenBank/DDBJ databases">
        <title>Robbsia sp. DHC34, isolated from soil.</title>
        <authorList>
            <person name="Gao Z.-H."/>
            <person name="Qiu L.-H."/>
        </authorList>
    </citation>
    <scope>NUCLEOTIDE SEQUENCE [LARGE SCALE GENOMIC DNA]</scope>
    <source>
        <strain evidence="2 3">DHC34</strain>
    </source>
</reference>
<evidence type="ECO:0000256" key="1">
    <source>
        <dbReference type="SAM" id="Phobius"/>
    </source>
</evidence>
<evidence type="ECO:0000313" key="2">
    <source>
        <dbReference type="EMBL" id="RKP55956.1"/>
    </source>
</evidence>